<organism evidence="1 2">
    <name type="scientific">Puccinia striiformis f. sp. tritici</name>
    <dbReference type="NCBI Taxonomy" id="168172"/>
    <lineage>
        <taxon>Eukaryota</taxon>
        <taxon>Fungi</taxon>
        <taxon>Dikarya</taxon>
        <taxon>Basidiomycota</taxon>
        <taxon>Pucciniomycotina</taxon>
        <taxon>Pucciniomycetes</taxon>
        <taxon>Pucciniales</taxon>
        <taxon>Pucciniaceae</taxon>
        <taxon>Puccinia</taxon>
    </lineage>
</organism>
<dbReference type="Proteomes" id="UP001060170">
    <property type="component" value="Chromosome 13"/>
</dbReference>
<comment type="caution">
    <text evidence="1">The sequence shown here is derived from an EMBL/GenBank/DDBJ whole genome shotgun (WGS) entry which is preliminary data.</text>
</comment>
<reference evidence="2" key="1">
    <citation type="journal article" date="2018" name="BMC Genomics">
        <title>Genomic insights into host adaptation between the wheat stripe rust pathogen (Puccinia striiformis f. sp. tritici) and the barley stripe rust pathogen (Puccinia striiformis f. sp. hordei).</title>
        <authorList>
            <person name="Xia C."/>
            <person name="Wang M."/>
            <person name="Yin C."/>
            <person name="Cornejo O.E."/>
            <person name="Hulbert S.H."/>
            <person name="Chen X."/>
        </authorList>
    </citation>
    <scope>NUCLEOTIDE SEQUENCE [LARGE SCALE GENOMIC DNA]</scope>
    <source>
        <strain evidence="2">93-210</strain>
    </source>
</reference>
<reference evidence="2" key="2">
    <citation type="journal article" date="2018" name="Mol. Plant Microbe Interact.">
        <title>Genome sequence resources for the wheat stripe rust pathogen (Puccinia striiformis f. sp. tritici) and the barley stripe rust pathogen (Puccinia striiformis f. sp. hordei).</title>
        <authorList>
            <person name="Xia C."/>
            <person name="Wang M."/>
            <person name="Yin C."/>
            <person name="Cornejo O.E."/>
            <person name="Hulbert S.H."/>
            <person name="Chen X."/>
        </authorList>
    </citation>
    <scope>NUCLEOTIDE SEQUENCE [LARGE SCALE GENOMIC DNA]</scope>
    <source>
        <strain evidence="2">93-210</strain>
    </source>
</reference>
<reference evidence="1 2" key="3">
    <citation type="journal article" date="2022" name="Microbiol. Spectr.">
        <title>Folding features and dynamics of 3D genome architecture in plant fungal pathogens.</title>
        <authorList>
            <person name="Xia C."/>
        </authorList>
    </citation>
    <scope>NUCLEOTIDE SEQUENCE [LARGE SCALE GENOMIC DNA]</scope>
    <source>
        <strain evidence="1 2">93-210</strain>
    </source>
</reference>
<name>A0ACC0DX07_9BASI</name>
<accession>A0ACC0DX07</accession>
<keyword evidence="2" id="KW-1185">Reference proteome</keyword>
<dbReference type="EMBL" id="CM045877">
    <property type="protein sequence ID" value="KAI7940599.1"/>
    <property type="molecule type" value="Genomic_DNA"/>
</dbReference>
<evidence type="ECO:0000313" key="2">
    <source>
        <dbReference type="Proteomes" id="UP001060170"/>
    </source>
</evidence>
<protein>
    <submittedName>
        <fullName evidence="1">Uncharacterized protein</fullName>
    </submittedName>
</protein>
<proteinExistence type="predicted"/>
<gene>
    <name evidence="1" type="ORF">MJO28_012884</name>
</gene>
<sequence length="343" mass="39021">MGRLRGKPNLTTEIKARIAGMVEGGMSHTGVAKKLELSRTTVSGIISRSRIRGTVETAKKSGRPRLTNDRDIRQLRNFLGSHPKSSLAEVTDSMENPVSIPTVRRRAHELGYRSRIAVKKPFINSINRQKRLTFAREHLEWTIADWSKVIWSDESSFETGKKTQRENVWRKKGERMKPECLEPTFKSGRSSTSIWGAFYGTSKIPIVFLQKGGTKAVDYIDQVYKGRLVETLALIDPHHQLILMEDNARSHTAKLTKAFRKDNNINTIEWPPQSPDLNPIENLWKILKTGIQQNYQPKSLDEMKEAIQQAWDDLPEQHLGSLLNSMPNRMRLVVEAGGGPIKY</sequence>
<evidence type="ECO:0000313" key="1">
    <source>
        <dbReference type="EMBL" id="KAI7940599.1"/>
    </source>
</evidence>